<evidence type="ECO:0000256" key="5">
    <source>
        <dbReference type="ARBA" id="ARBA00022729"/>
    </source>
</evidence>
<dbReference type="GO" id="GO:0007420">
    <property type="term" value="P:brain development"/>
    <property type="evidence" value="ECO:0007669"/>
    <property type="project" value="TreeGrafter"/>
</dbReference>
<dbReference type="InterPro" id="IPR003599">
    <property type="entry name" value="Ig_sub"/>
</dbReference>
<dbReference type="InterPro" id="IPR003598">
    <property type="entry name" value="Ig_sub2"/>
</dbReference>
<keyword evidence="12" id="KW-0393">Immunoglobulin domain</keyword>
<sequence>FVCFSPVPTISWRKVNGNIPSKARLRKSQAVLEIPNVQLDDSGTYECKAENSRGKNIFRGQLQVYTYPQWIRMINDTQLDSGEQLHWDCKATGKPRPSYRWLWNGAPLLSRNRTEMVNGELLIKSLHQSDAGMYQISVVEDNSLRIVNSTKSDEGSYVCRGENQFGSAEMTTTVRVKEPTRMQLAPARMEVTVGESVVLNCKAFHDPSLDVSFLWLQNREPINFHKEGGHFENIGAQASSADLMIRNILLKHAGWYGCRVQTSADSLMSEAELLVRGPPGPPGIVIVEEITDTTATLSWSRGVDNHSPISTYNLQARSPFSLGWQTVKTEPDPVTGDMESAMAVDLNPWVEYEFRVVASNGIGTGDPSAPSRVVRTNEAVITS</sequence>
<dbReference type="InterPro" id="IPR013783">
    <property type="entry name" value="Ig-like_fold"/>
</dbReference>
<organism evidence="16 17">
    <name type="scientific">Acipenser ruthenus</name>
    <name type="common">Sterlet sturgeon</name>
    <dbReference type="NCBI Taxonomy" id="7906"/>
    <lineage>
        <taxon>Eukaryota</taxon>
        <taxon>Metazoa</taxon>
        <taxon>Chordata</taxon>
        <taxon>Craniata</taxon>
        <taxon>Vertebrata</taxon>
        <taxon>Euteleostomi</taxon>
        <taxon>Actinopterygii</taxon>
        <taxon>Chondrostei</taxon>
        <taxon>Acipenseriformes</taxon>
        <taxon>Acipenseridae</taxon>
        <taxon>Acipenser</taxon>
    </lineage>
</organism>
<evidence type="ECO:0000313" key="16">
    <source>
        <dbReference type="EMBL" id="RXM96289.1"/>
    </source>
</evidence>
<dbReference type="InterPro" id="IPR007110">
    <property type="entry name" value="Ig-like_dom"/>
</dbReference>
<dbReference type="GO" id="GO:0098632">
    <property type="term" value="F:cell-cell adhesion mediator activity"/>
    <property type="evidence" value="ECO:0007669"/>
    <property type="project" value="TreeGrafter"/>
</dbReference>
<dbReference type="Proteomes" id="UP000289886">
    <property type="component" value="Unassembled WGS sequence"/>
</dbReference>
<comment type="subcellular location">
    <subcellularLocation>
        <location evidence="1">Cell membrane</location>
        <topology evidence="1">Lipid-anchor</topology>
        <topology evidence="1">GPI-anchor</topology>
    </subcellularLocation>
</comment>
<proteinExistence type="inferred from homology"/>
<dbReference type="Pfam" id="PF00041">
    <property type="entry name" value="fn3"/>
    <property type="match status" value="1"/>
</dbReference>
<dbReference type="AlphaFoldDB" id="A0A444V754"/>
<dbReference type="FunFam" id="2.60.40.10:FF:000005">
    <property type="entry name" value="Neuronal cell adhesion molecule"/>
    <property type="match status" value="1"/>
</dbReference>
<dbReference type="SMART" id="SM00408">
    <property type="entry name" value="IGc2"/>
    <property type="match status" value="3"/>
</dbReference>
<keyword evidence="10" id="KW-0325">Glycoprotein</keyword>
<keyword evidence="17" id="KW-1185">Reference proteome</keyword>
<dbReference type="SMART" id="SM00409">
    <property type="entry name" value="IG"/>
    <property type="match status" value="3"/>
</dbReference>
<protein>
    <recommendedName>
        <fullName evidence="13">Contactin-5</fullName>
    </recommendedName>
</protein>
<dbReference type="Pfam" id="PF13927">
    <property type="entry name" value="Ig_3"/>
    <property type="match status" value="1"/>
</dbReference>
<keyword evidence="4" id="KW-0336">GPI-anchor</keyword>
<dbReference type="PANTHER" id="PTHR44170">
    <property type="entry name" value="PROTEIN SIDEKICK"/>
    <property type="match status" value="1"/>
</dbReference>
<evidence type="ECO:0000313" key="17">
    <source>
        <dbReference type="Proteomes" id="UP000289886"/>
    </source>
</evidence>
<evidence type="ECO:0000256" key="9">
    <source>
        <dbReference type="ARBA" id="ARBA00023157"/>
    </source>
</evidence>
<evidence type="ECO:0000256" key="4">
    <source>
        <dbReference type="ARBA" id="ARBA00022622"/>
    </source>
</evidence>
<keyword evidence="5" id="KW-0732">Signal</keyword>
<evidence type="ECO:0000256" key="7">
    <source>
        <dbReference type="ARBA" id="ARBA00022889"/>
    </source>
</evidence>
<gene>
    <name evidence="16" type="ORF">EOD39_15870</name>
</gene>
<evidence type="ECO:0000256" key="1">
    <source>
        <dbReference type="ARBA" id="ARBA00004609"/>
    </source>
</evidence>
<keyword evidence="3" id="KW-1003">Cell membrane</keyword>
<comment type="caution">
    <text evidence="16">The sequence shown here is derived from an EMBL/GenBank/DDBJ whole genome shotgun (WGS) entry which is preliminary data.</text>
</comment>
<comment type="similarity">
    <text evidence="2">Belongs to the immunoglobulin superfamily. Contactin family.</text>
</comment>
<dbReference type="InterPro" id="IPR036116">
    <property type="entry name" value="FN3_sf"/>
</dbReference>
<keyword evidence="11" id="KW-0449">Lipoprotein</keyword>
<dbReference type="EMBL" id="SCEB01001721">
    <property type="protein sequence ID" value="RXM96289.1"/>
    <property type="molecule type" value="Genomic_DNA"/>
</dbReference>
<name>A0A444V754_ACIRT</name>
<keyword evidence="8" id="KW-0472">Membrane</keyword>
<dbReference type="GO" id="GO:0030424">
    <property type="term" value="C:axon"/>
    <property type="evidence" value="ECO:0007669"/>
    <property type="project" value="TreeGrafter"/>
</dbReference>
<dbReference type="Pfam" id="PF07679">
    <property type="entry name" value="I-set"/>
    <property type="match status" value="2"/>
</dbReference>
<feature type="domain" description="Ig-like" evidence="14">
    <location>
        <begin position="179"/>
        <end position="274"/>
    </location>
</feature>
<dbReference type="GO" id="GO:0007411">
    <property type="term" value="P:axon guidance"/>
    <property type="evidence" value="ECO:0007669"/>
    <property type="project" value="TreeGrafter"/>
</dbReference>
<keyword evidence="6" id="KW-0677">Repeat</keyword>
<dbReference type="PROSITE" id="PS50835">
    <property type="entry name" value="IG_LIKE"/>
    <property type="match status" value="3"/>
</dbReference>
<dbReference type="FunFam" id="2.60.40.10:FF:000047">
    <property type="entry name" value="Contactin 1"/>
    <property type="match status" value="1"/>
</dbReference>
<evidence type="ECO:0000256" key="11">
    <source>
        <dbReference type="ARBA" id="ARBA00023288"/>
    </source>
</evidence>
<evidence type="ECO:0000259" key="14">
    <source>
        <dbReference type="PROSITE" id="PS50835"/>
    </source>
</evidence>
<evidence type="ECO:0000256" key="8">
    <source>
        <dbReference type="ARBA" id="ARBA00023136"/>
    </source>
</evidence>
<accession>A0A444V754</accession>
<dbReference type="SUPFAM" id="SSF48726">
    <property type="entry name" value="Immunoglobulin"/>
    <property type="match status" value="3"/>
</dbReference>
<feature type="domain" description="Fibronectin type-III" evidence="15">
    <location>
        <begin position="281"/>
        <end position="379"/>
    </location>
</feature>
<dbReference type="InterPro" id="IPR013098">
    <property type="entry name" value="Ig_I-set"/>
</dbReference>
<dbReference type="SMART" id="SM00060">
    <property type="entry name" value="FN3"/>
    <property type="match status" value="1"/>
</dbReference>
<evidence type="ECO:0000256" key="6">
    <source>
        <dbReference type="ARBA" id="ARBA00022737"/>
    </source>
</evidence>
<reference evidence="16 17" key="1">
    <citation type="submission" date="2019-01" db="EMBL/GenBank/DDBJ databases">
        <title>Draft Genome and Complete Hox-Cluster Characterization of the Sterlet Sturgeon (Acipenser ruthenus).</title>
        <authorList>
            <person name="Wei Q."/>
        </authorList>
    </citation>
    <scope>NUCLEOTIDE SEQUENCE [LARGE SCALE GENOMIC DNA]</scope>
    <source>
        <strain evidence="16">WHYD16114868_AA</strain>
        <tissue evidence="16">Blood</tissue>
    </source>
</reference>
<dbReference type="CDD" id="cd00063">
    <property type="entry name" value="FN3"/>
    <property type="match status" value="1"/>
</dbReference>
<evidence type="ECO:0000256" key="2">
    <source>
        <dbReference type="ARBA" id="ARBA00009812"/>
    </source>
</evidence>
<dbReference type="GO" id="GO:0098552">
    <property type="term" value="C:side of membrane"/>
    <property type="evidence" value="ECO:0007669"/>
    <property type="project" value="UniProtKB-KW"/>
</dbReference>
<keyword evidence="7" id="KW-0130">Cell adhesion</keyword>
<dbReference type="SUPFAM" id="SSF49265">
    <property type="entry name" value="Fibronectin type III"/>
    <property type="match status" value="1"/>
</dbReference>
<evidence type="ECO:0000256" key="10">
    <source>
        <dbReference type="ARBA" id="ARBA00023180"/>
    </source>
</evidence>
<feature type="domain" description="Ig-like" evidence="14">
    <location>
        <begin position="1"/>
        <end position="58"/>
    </location>
</feature>
<evidence type="ECO:0000256" key="3">
    <source>
        <dbReference type="ARBA" id="ARBA00022475"/>
    </source>
</evidence>
<dbReference type="GO" id="GO:0005886">
    <property type="term" value="C:plasma membrane"/>
    <property type="evidence" value="ECO:0007669"/>
    <property type="project" value="UniProtKB-SubCell"/>
</dbReference>
<evidence type="ECO:0000259" key="15">
    <source>
        <dbReference type="PROSITE" id="PS50853"/>
    </source>
</evidence>
<dbReference type="FunFam" id="2.60.40.10:FF:000052">
    <property type="entry name" value="Contactin 1"/>
    <property type="match status" value="1"/>
</dbReference>
<dbReference type="InterPro" id="IPR003961">
    <property type="entry name" value="FN3_dom"/>
</dbReference>
<dbReference type="InterPro" id="IPR036179">
    <property type="entry name" value="Ig-like_dom_sf"/>
</dbReference>
<evidence type="ECO:0000256" key="13">
    <source>
        <dbReference type="ARBA" id="ARBA00044127"/>
    </source>
</evidence>
<dbReference type="Gene3D" id="2.60.40.10">
    <property type="entry name" value="Immunoglobulins"/>
    <property type="match status" value="5"/>
</dbReference>
<feature type="domain" description="Ig-like" evidence="14">
    <location>
        <begin position="68"/>
        <end position="177"/>
    </location>
</feature>
<feature type="non-terminal residue" evidence="16">
    <location>
        <position position="1"/>
    </location>
</feature>
<dbReference type="PANTHER" id="PTHR44170:SF17">
    <property type="entry name" value="CONTACTIN-5"/>
    <property type="match status" value="1"/>
</dbReference>
<keyword evidence="9" id="KW-1015">Disulfide bond</keyword>
<evidence type="ECO:0000256" key="12">
    <source>
        <dbReference type="ARBA" id="ARBA00023319"/>
    </source>
</evidence>
<dbReference type="PROSITE" id="PS50853">
    <property type="entry name" value="FN3"/>
    <property type="match status" value="1"/>
</dbReference>